<protein>
    <submittedName>
        <fullName evidence="1">Uncharacterized protein</fullName>
    </submittedName>
</protein>
<comment type="caution">
    <text evidence="1">The sequence shown here is derived from an EMBL/GenBank/DDBJ whole genome shotgun (WGS) entry which is preliminary data.</text>
</comment>
<organism evidence="1 2">
    <name type="scientific">Halalkalicoccus paucihalophilus</name>
    <dbReference type="NCBI Taxonomy" id="1008153"/>
    <lineage>
        <taxon>Archaea</taxon>
        <taxon>Methanobacteriati</taxon>
        <taxon>Methanobacteriota</taxon>
        <taxon>Stenosarchaea group</taxon>
        <taxon>Halobacteria</taxon>
        <taxon>Halobacteriales</taxon>
        <taxon>Halococcaceae</taxon>
        <taxon>Halalkalicoccus</taxon>
    </lineage>
</organism>
<dbReference type="AlphaFoldDB" id="A0A151A8S6"/>
<evidence type="ECO:0000313" key="2">
    <source>
        <dbReference type="Proteomes" id="UP000075321"/>
    </source>
</evidence>
<reference evidence="1 2" key="1">
    <citation type="submission" date="2016-02" db="EMBL/GenBank/DDBJ databases">
        <title>Genome sequence of Halalkalicoccus paucihalophilus DSM 24557.</title>
        <authorList>
            <person name="Poehlein A."/>
            <person name="Daniel R."/>
        </authorList>
    </citation>
    <scope>NUCLEOTIDE SEQUENCE [LARGE SCALE GENOMIC DNA]</scope>
    <source>
        <strain evidence="1 2">DSM 24557</strain>
    </source>
</reference>
<dbReference type="Proteomes" id="UP000075321">
    <property type="component" value="Unassembled WGS sequence"/>
</dbReference>
<accession>A0A151A8S6</accession>
<gene>
    <name evidence="1" type="ORF">HAPAU_40920</name>
</gene>
<proteinExistence type="predicted"/>
<dbReference type="EMBL" id="LTAZ01000017">
    <property type="protein sequence ID" value="KYH24013.1"/>
    <property type="molecule type" value="Genomic_DNA"/>
</dbReference>
<evidence type="ECO:0000313" key="1">
    <source>
        <dbReference type="EMBL" id="KYH24013.1"/>
    </source>
</evidence>
<keyword evidence="2" id="KW-1185">Reference proteome</keyword>
<name>A0A151A8S6_9EURY</name>
<sequence>MNEDLSVWQMRINEVERCFYDWFCVLVGKRSVHIDEVEIEVYFPVGNEVFWMIG</sequence>